<dbReference type="PANTHER" id="PTHR30093">
    <property type="entry name" value="GENERAL SECRETION PATHWAY PROTEIN G"/>
    <property type="match status" value="1"/>
</dbReference>
<feature type="transmembrane region" description="Helical" evidence="2">
    <location>
        <begin position="12"/>
        <end position="34"/>
    </location>
</feature>
<evidence type="ECO:0000313" key="5">
    <source>
        <dbReference type="Proteomes" id="UP000319576"/>
    </source>
</evidence>
<evidence type="ECO:0000313" key="4">
    <source>
        <dbReference type="EMBL" id="QDU23119.1"/>
    </source>
</evidence>
<dbReference type="InterPro" id="IPR011453">
    <property type="entry name" value="DUF1559"/>
</dbReference>
<evidence type="ECO:0000256" key="1">
    <source>
        <dbReference type="SAM" id="MobiDB-lite"/>
    </source>
</evidence>
<accession>A0A517Y028</accession>
<keyword evidence="2" id="KW-0472">Membrane</keyword>
<keyword evidence="2" id="KW-1133">Transmembrane helix</keyword>
<reference evidence="4 5" key="1">
    <citation type="submission" date="2019-02" db="EMBL/GenBank/DDBJ databases">
        <title>Deep-cultivation of Planctomycetes and their phenomic and genomic characterization uncovers novel biology.</title>
        <authorList>
            <person name="Wiegand S."/>
            <person name="Jogler M."/>
            <person name="Boedeker C."/>
            <person name="Pinto D."/>
            <person name="Vollmers J."/>
            <person name="Rivas-Marin E."/>
            <person name="Kohn T."/>
            <person name="Peeters S.H."/>
            <person name="Heuer A."/>
            <person name="Rast P."/>
            <person name="Oberbeckmann S."/>
            <person name="Bunk B."/>
            <person name="Jeske O."/>
            <person name="Meyerdierks A."/>
            <person name="Storesund J.E."/>
            <person name="Kallscheuer N."/>
            <person name="Luecker S."/>
            <person name="Lage O.M."/>
            <person name="Pohl T."/>
            <person name="Merkel B.J."/>
            <person name="Hornburger P."/>
            <person name="Mueller R.-W."/>
            <person name="Bruemmer F."/>
            <person name="Labrenz M."/>
            <person name="Spormann A.M."/>
            <person name="Op den Camp H."/>
            <person name="Overmann J."/>
            <person name="Amann R."/>
            <person name="Jetten M.S.M."/>
            <person name="Mascher T."/>
            <person name="Medema M.H."/>
            <person name="Devos D.P."/>
            <person name="Kaster A.-K."/>
            <person name="Ovreas L."/>
            <person name="Rohde M."/>
            <person name="Galperin M.Y."/>
            <person name="Jogler C."/>
        </authorList>
    </citation>
    <scope>NUCLEOTIDE SEQUENCE [LARGE SCALE GENOMIC DNA]</scope>
    <source>
        <strain evidence="4 5">ETA_A1</strain>
    </source>
</reference>
<gene>
    <name evidence="4" type="ORF">ETAA1_51100</name>
</gene>
<dbReference type="OrthoDB" id="285651at2"/>
<dbReference type="AlphaFoldDB" id="A0A517Y028"/>
<name>A0A517Y028_9BACT</name>
<dbReference type="Pfam" id="PF07596">
    <property type="entry name" value="SBP_bac_10"/>
    <property type="match status" value="1"/>
</dbReference>
<keyword evidence="5" id="KW-1185">Reference proteome</keyword>
<sequence>MRVGTNRRAARAVLALLGGLLAGVWVGGGLVWVFNRTKMSEGSGQVAAVSLAAADEFSLVPADAAGFVHVRAADLWRTEALAEYRRVVGKAGDDALKALDEGFTPAPSTLDRVTLVSLVKPPTKAGGRMTLTPGKGGAPAPPPADAPPELQTVYLLCFTAPFDAAKVRAAYAPVANKQMVGDHEMWAGEGLAVSFHGDKTLVVGPEPAMRTFLMRSKTPDGPLAPALKLAAGGSRHVVGALNLKANKLPPDMTRDLPGEASPLLRADALTAGVVVGRGLRVDLRAAYRDDATAATAEKELRMSAESGRKSLSDAKKKLREAIAGGPDNKKPRPAAELPQAVGGLFALGALEMADEWLANPPLERAGSELSAAVTVDSIAGAYGTVAAVGAGFMLPAVQKVRDAAGRAQGQNNLKVMALGMHSHHDATGKLPPAGLPAPGTTRGRPLLSWRVAILPYVGEDALYREFKLNEAWDSPHNIRLLPRMPKLFAAPGATAPPGKTHYQVFVSPDNAAVRSMFGRSTGRSLLVPDGTSNTIMIAEGAEAVDWTKPEDLDFDADADPPLLGLPGASGFNAALGDGSVRFFPVSTAPAALRVWIGANDGIPNTP</sequence>
<dbReference type="EMBL" id="CP036273">
    <property type="protein sequence ID" value="QDU23119.1"/>
    <property type="molecule type" value="Genomic_DNA"/>
</dbReference>
<dbReference type="Proteomes" id="UP000319576">
    <property type="component" value="Chromosome"/>
</dbReference>
<feature type="domain" description="DUF1559" evidence="3">
    <location>
        <begin position="398"/>
        <end position="548"/>
    </location>
</feature>
<organism evidence="4 5">
    <name type="scientific">Urbifossiella limnaea</name>
    <dbReference type="NCBI Taxonomy" id="2528023"/>
    <lineage>
        <taxon>Bacteria</taxon>
        <taxon>Pseudomonadati</taxon>
        <taxon>Planctomycetota</taxon>
        <taxon>Planctomycetia</taxon>
        <taxon>Gemmatales</taxon>
        <taxon>Gemmataceae</taxon>
        <taxon>Urbifossiella</taxon>
    </lineage>
</organism>
<keyword evidence="2" id="KW-0812">Transmembrane</keyword>
<feature type="region of interest" description="Disordered" evidence="1">
    <location>
        <begin position="126"/>
        <end position="145"/>
    </location>
</feature>
<proteinExistence type="predicted"/>
<dbReference type="RefSeq" id="WP_145243220.1">
    <property type="nucleotide sequence ID" value="NZ_CP036273.1"/>
</dbReference>
<dbReference type="PANTHER" id="PTHR30093:SF2">
    <property type="entry name" value="TYPE II SECRETION SYSTEM PROTEIN H"/>
    <property type="match status" value="1"/>
</dbReference>
<evidence type="ECO:0000256" key="2">
    <source>
        <dbReference type="SAM" id="Phobius"/>
    </source>
</evidence>
<evidence type="ECO:0000259" key="3">
    <source>
        <dbReference type="Pfam" id="PF07596"/>
    </source>
</evidence>
<protein>
    <recommendedName>
        <fullName evidence="3">DUF1559 domain-containing protein</fullName>
    </recommendedName>
</protein>
<dbReference type="KEGG" id="uli:ETAA1_51100"/>